<dbReference type="CDD" id="cd05233">
    <property type="entry name" value="SDR_c"/>
    <property type="match status" value="1"/>
</dbReference>
<proteinExistence type="inferred from homology"/>
<dbReference type="PANTHER" id="PTHR42760">
    <property type="entry name" value="SHORT-CHAIN DEHYDROGENASES/REDUCTASES FAMILY MEMBER"/>
    <property type="match status" value="1"/>
</dbReference>
<dbReference type="GO" id="GO:0016616">
    <property type="term" value="F:oxidoreductase activity, acting on the CH-OH group of donors, NAD or NADP as acceptor"/>
    <property type="evidence" value="ECO:0007669"/>
    <property type="project" value="TreeGrafter"/>
</dbReference>
<dbReference type="AlphaFoldDB" id="C6W3R5"/>
<dbReference type="OrthoDB" id="9788235at2"/>
<dbReference type="eggNOG" id="COG1028">
    <property type="taxonomic scope" value="Bacteria"/>
</dbReference>
<dbReference type="KEGG" id="dfe:Dfer_4562"/>
<evidence type="ECO:0000256" key="1">
    <source>
        <dbReference type="ARBA" id="ARBA00006484"/>
    </source>
</evidence>
<evidence type="ECO:0000313" key="3">
    <source>
        <dbReference type="EMBL" id="ACT95763.1"/>
    </source>
</evidence>
<dbReference type="FunFam" id="3.40.50.720:FF:000084">
    <property type="entry name" value="Short-chain dehydrogenase reductase"/>
    <property type="match status" value="1"/>
</dbReference>
<keyword evidence="2" id="KW-0560">Oxidoreductase</keyword>
<organism evidence="3 4">
    <name type="scientific">Dyadobacter fermentans (strain ATCC 700827 / DSM 18053 / CIP 107007 / KCTC 52180 / NS114)</name>
    <dbReference type="NCBI Taxonomy" id="471854"/>
    <lineage>
        <taxon>Bacteria</taxon>
        <taxon>Pseudomonadati</taxon>
        <taxon>Bacteroidota</taxon>
        <taxon>Cytophagia</taxon>
        <taxon>Cytophagales</taxon>
        <taxon>Spirosomataceae</taxon>
        <taxon>Dyadobacter</taxon>
    </lineage>
</organism>
<dbReference type="InterPro" id="IPR036291">
    <property type="entry name" value="NAD(P)-bd_dom_sf"/>
</dbReference>
<dbReference type="HOGENOM" id="CLU_010194_1_3_10"/>
<keyword evidence="4" id="KW-1185">Reference proteome</keyword>
<dbReference type="PANTHER" id="PTHR42760:SF133">
    <property type="entry name" value="3-OXOACYL-[ACYL-CARRIER-PROTEIN] REDUCTASE"/>
    <property type="match status" value="1"/>
</dbReference>
<gene>
    <name evidence="3" type="ordered locus">Dfer_4562</name>
</gene>
<reference evidence="3 4" key="1">
    <citation type="journal article" date="2009" name="Stand. Genomic Sci.">
        <title>Complete genome sequence of Dyadobacter fermentans type strain (NS114).</title>
        <authorList>
            <person name="Lang E."/>
            <person name="Lapidus A."/>
            <person name="Chertkov O."/>
            <person name="Brettin T."/>
            <person name="Detter J.C."/>
            <person name="Han C."/>
            <person name="Copeland A."/>
            <person name="Glavina Del Rio T."/>
            <person name="Nolan M."/>
            <person name="Chen F."/>
            <person name="Lucas S."/>
            <person name="Tice H."/>
            <person name="Cheng J.F."/>
            <person name="Land M."/>
            <person name="Hauser L."/>
            <person name="Chang Y.J."/>
            <person name="Jeffries C.D."/>
            <person name="Kopitz M."/>
            <person name="Bruce D."/>
            <person name="Goodwin L."/>
            <person name="Pitluck S."/>
            <person name="Ovchinnikova G."/>
            <person name="Pati A."/>
            <person name="Ivanova N."/>
            <person name="Mavrommatis K."/>
            <person name="Chen A."/>
            <person name="Palaniappan K."/>
            <person name="Chain P."/>
            <person name="Bristow J."/>
            <person name="Eisen J.A."/>
            <person name="Markowitz V."/>
            <person name="Hugenholtz P."/>
            <person name="Goker M."/>
            <person name="Rohde M."/>
            <person name="Kyrpides N.C."/>
            <person name="Klenk H.P."/>
        </authorList>
    </citation>
    <scope>NUCLEOTIDE SEQUENCE [LARGE SCALE GENOMIC DNA]</scope>
    <source>
        <strain evidence="4">ATCC 700827 / DSM 18053 / CIP 107007 / KCTC 52180 / NS114</strain>
    </source>
</reference>
<dbReference type="InterPro" id="IPR002347">
    <property type="entry name" value="SDR_fam"/>
</dbReference>
<name>C6W3R5_DYAFD</name>
<dbReference type="Pfam" id="PF13561">
    <property type="entry name" value="adh_short_C2"/>
    <property type="match status" value="1"/>
</dbReference>
<evidence type="ECO:0000256" key="2">
    <source>
        <dbReference type="ARBA" id="ARBA00023002"/>
    </source>
</evidence>
<evidence type="ECO:0000313" key="4">
    <source>
        <dbReference type="Proteomes" id="UP000002011"/>
    </source>
</evidence>
<dbReference type="PRINTS" id="PR00081">
    <property type="entry name" value="GDHRDH"/>
</dbReference>
<accession>C6W3R5</accession>
<dbReference type="NCBIfam" id="NF005559">
    <property type="entry name" value="PRK07231.1"/>
    <property type="match status" value="1"/>
</dbReference>
<dbReference type="SUPFAM" id="SSF51735">
    <property type="entry name" value="NAD(P)-binding Rossmann-fold domains"/>
    <property type="match status" value="1"/>
</dbReference>
<dbReference type="Gene3D" id="3.40.50.720">
    <property type="entry name" value="NAD(P)-binding Rossmann-like Domain"/>
    <property type="match status" value="1"/>
</dbReference>
<dbReference type="Proteomes" id="UP000002011">
    <property type="component" value="Chromosome"/>
</dbReference>
<protein>
    <submittedName>
        <fullName evidence="3">Short-chain dehydrogenase/reductase SDR</fullName>
    </submittedName>
</protein>
<dbReference type="EMBL" id="CP001619">
    <property type="protein sequence ID" value="ACT95763.1"/>
    <property type="molecule type" value="Genomic_DNA"/>
</dbReference>
<comment type="similarity">
    <text evidence="1">Belongs to the short-chain dehydrogenases/reductases (SDR) family.</text>
</comment>
<dbReference type="RefSeq" id="WP_015814004.1">
    <property type="nucleotide sequence ID" value="NC_013037.1"/>
</dbReference>
<dbReference type="STRING" id="471854.Dfer_4562"/>
<sequence length="265" mass="28013">MSSQLFDNHVAIVTGAGQGIGFEIAKQLACQGAGVILNDTNKALAAEAAKKIRNKEGECVAFAGDASQPEVIDAMVDEAVKCFGKLTLTVCNAGITLFGDFFDYPAENLRKVLEVNLMGSFLLTQAAAKQMRKQKSGGRILLMSSVVGHQAHQFLGAYAMTKAGLEMLAKNLVIELSPHGITINAVAPGATLTERTQAEDPTYPKTWSAITPMGRPAICEDIANAALFLLSPHSGHITGQSLIVDGGWTSVSPLPDLSNMNVKKS</sequence>